<dbReference type="GO" id="GO:0005829">
    <property type="term" value="C:cytosol"/>
    <property type="evidence" value="ECO:0007669"/>
    <property type="project" value="TreeGrafter"/>
</dbReference>
<feature type="domain" description="Telomere length regulation protein conserved" evidence="3">
    <location>
        <begin position="609"/>
        <end position="720"/>
    </location>
</feature>
<dbReference type="InterPro" id="IPR019337">
    <property type="entry name" value="Telomere_length_regulation_dom"/>
</dbReference>
<dbReference type="RefSeq" id="XP_007290337.1">
    <property type="nucleotide sequence ID" value="XM_007290275.1"/>
</dbReference>
<dbReference type="Proteomes" id="UP000006753">
    <property type="component" value="Unassembled WGS sequence"/>
</dbReference>
<evidence type="ECO:0000313" key="5">
    <source>
        <dbReference type="Proteomes" id="UP000006753"/>
    </source>
</evidence>
<dbReference type="GO" id="GO:0042162">
    <property type="term" value="F:telomeric DNA binding"/>
    <property type="evidence" value="ECO:0007669"/>
    <property type="project" value="TreeGrafter"/>
</dbReference>
<protein>
    <submittedName>
        <fullName evidence="4">Telomere length regulation protein</fullName>
    </submittedName>
</protein>
<feature type="compositionally biased region" description="Acidic residues" evidence="2">
    <location>
        <begin position="568"/>
        <end position="578"/>
    </location>
</feature>
<evidence type="ECO:0000259" key="3">
    <source>
        <dbReference type="Pfam" id="PF10193"/>
    </source>
</evidence>
<dbReference type="PANTHER" id="PTHR15830:SF10">
    <property type="entry name" value="TELOMERE LENGTH REGULATION PROTEIN TEL2 HOMOLOG"/>
    <property type="match status" value="1"/>
</dbReference>
<accession>K1X1Z2</accession>
<organism evidence="4 5">
    <name type="scientific">Marssonina brunnea f. sp. multigermtubi (strain MB_m1)</name>
    <name type="common">Marssonina leaf spot fungus</name>
    <dbReference type="NCBI Taxonomy" id="1072389"/>
    <lineage>
        <taxon>Eukaryota</taxon>
        <taxon>Fungi</taxon>
        <taxon>Dikarya</taxon>
        <taxon>Ascomycota</taxon>
        <taxon>Pezizomycotina</taxon>
        <taxon>Leotiomycetes</taxon>
        <taxon>Helotiales</taxon>
        <taxon>Drepanopezizaceae</taxon>
        <taxon>Drepanopeziza</taxon>
    </lineage>
</organism>
<dbReference type="OMA" id="AGIMVKL"/>
<reference evidence="4 5" key="1">
    <citation type="journal article" date="2012" name="BMC Genomics">
        <title>Sequencing the genome of Marssonina brunnea reveals fungus-poplar co-evolution.</title>
        <authorList>
            <person name="Zhu S."/>
            <person name="Cao Y.-Z."/>
            <person name="Jiang C."/>
            <person name="Tan B.-Y."/>
            <person name="Wang Z."/>
            <person name="Feng S."/>
            <person name="Zhang L."/>
            <person name="Su X.-H."/>
            <person name="Brejova B."/>
            <person name="Vinar T."/>
            <person name="Xu M."/>
            <person name="Wang M.-X."/>
            <person name="Zhang S.-G."/>
            <person name="Huang M.-R."/>
            <person name="Wu R."/>
            <person name="Zhou Y."/>
        </authorList>
    </citation>
    <scope>NUCLEOTIDE SEQUENCE [LARGE SCALE GENOMIC DNA]</scope>
    <source>
        <strain evidence="4 5">MB_m1</strain>
    </source>
</reference>
<dbReference type="PANTHER" id="PTHR15830">
    <property type="entry name" value="TELOMERE LENGTH REGULATION PROTEIN TEL2 FAMILY MEMBER"/>
    <property type="match status" value="1"/>
</dbReference>
<dbReference type="GO" id="GO:0051879">
    <property type="term" value="F:Hsp90 protein binding"/>
    <property type="evidence" value="ECO:0007669"/>
    <property type="project" value="TreeGrafter"/>
</dbReference>
<dbReference type="InParanoid" id="K1X1Z2"/>
<dbReference type="EMBL" id="JH921431">
    <property type="protein sequence ID" value="EKD19211.1"/>
    <property type="molecule type" value="Genomic_DNA"/>
</dbReference>
<dbReference type="eggNOG" id="KOG4346">
    <property type="taxonomic scope" value="Eukaryota"/>
</dbReference>
<dbReference type="InterPro" id="IPR051970">
    <property type="entry name" value="TEL2_Regulation"/>
</dbReference>
<dbReference type="FunFam" id="1.25.40.720:FF:000007">
    <property type="entry name" value="WGS project CABT00000000 data, contig 2.6"/>
    <property type="match status" value="1"/>
</dbReference>
<dbReference type="GO" id="GO:0051083">
    <property type="term" value="P:'de novo' cotranslational protein folding"/>
    <property type="evidence" value="ECO:0007669"/>
    <property type="project" value="TreeGrafter"/>
</dbReference>
<evidence type="ECO:0000256" key="1">
    <source>
        <dbReference type="ARBA" id="ARBA00006133"/>
    </source>
</evidence>
<keyword evidence="5" id="KW-1185">Reference proteome</keyword>
<gene>
    <name evidence="4" type="ORF">MBM_02448</name>
</gene>
<dbReference type="KEGG" id="mbe:MBM_02448"/>
<dbReference type="InterPro" id="IPR038528">
    <property type="entry name" value="TEL2_C_sf"/>
</dbReference>
<dbReference type="HOGENOM" id="CLU_005799_0_0_1"/>
<dbReference type="Pfam" id="PF10193">
    <property type="entry name" value="Telomere_reg-2"/>
    <property type="match status" value="1"/>
</dbReference>
<proteinExistence type="inferred from homology"/>
<sequence length="995" mass="108962">MEGLLTPVSTSYKTSIRDTGDALVETPNAAQARPRPTLQASTPAEALEILRNEPDHDNLIETLRFLGKSSPEFDITSPSPLAAQLVHILVSDTVPNYWDVLQNSQNGKSSGSRNSARSSPELEILLSCLRSVTGLNAVLLILKEQIQKSKESKKAVGGPKIEDILVIVLQLLQRLLQGVKTVSVIWNSIFNTVESPPKQKAIWNDFLGLVGGGKILGTAAEAEDAINDLSKKIGERHWVADGTLYSRWLSENIIYWAKNLPTESENGWKNCAELLSKGFRLGHTESIVKTVLTSLVFEKKEYHAEFLKLIESLPSFDQRNVLSCVLKIVSREHMYSPTTSEANQWWKSDAPIVAAASGLINLIVAGHGTRKNILISWLTDSSGAGAGDGIAIRRAVIAALAGDTSDMEMILDKSLQQFGDQLYIRHTPTLQQEVHTQVLLLAAGYVHRKTPLRLTIMMRSGTHLSAVSNRLAASSPRARFLGMAVGEALSSLTDKGDKKMEFKVDEMNTDEAQWYKSLVNVSDSIGSLEPFKAGITTKVSKSKPKVSQQSKISTPISTGSKIVAIEEVQDSDEEESTDDGLVPYAKPDSDAEDSDEDATLITRNKPTAPVYIRDLITYLRDTENYDRQKLGLTTAAPLIRRKASFGTEVSAHAEELATLLVGLQDKYEIENFQDMRIQGMIAVLVALPLKMGQWFSKTFFDGDYSISQRASVLTTLGLGAREIGGFGAEDESLTTMKSLPTAGKPFPSKTLPQHIHAHYAPPSKPRPLTSTPISALDTLTTNLGNTMIAPMAANLADKLTGPSILKIRTFSTRMAVEAKRKKPTTNTLAQIVSQGFFFPLTGRFTIHLKALGSSSQNITFHPYLLSLFLKTLSLLLHASGPNTLSLPQMTSEFWDLCLGLRAQSTGDVMVLEALLFAFLTILEVNGDKRALVEGFGRQMLETQEWVEGIFGRLGSVGSEEDERVRMMAAGVIARIRENVEKYQALLMGDLASIRG</sequence>
<evidence type="ECO:0000313" key="4">
    <source>
        <dbReference type="EMBL" id="EKD19211.1"/>
    </source>
</evidence>
<comment type="similarity">
    <text evidence="1">Belongs to the TEL2 family.</text>
</comment>
<dbReference type="Gene3D" id="1.25.40.720">
    <property type="entry name" value="Telomere length regulation protein 2, C-terminal domain"/>
    <property type="match status" value="2"/>
</dbReference>
<dbReference type="FunFam" id="1.25.40.720:FF:000004">
    <property type="entry name" value="WGS project CABT00000000 data, contig 2.6"/>
    <property type="match status" value="1"/>
</dbReference>
<dbReference type="AlphaFoldDB" id="K1X1Z2"/>
<dbReference type="GeneID" id="18758383"/>
<evidence type="ECO:0000256" key="2">
    <source>
        <dbReference type="SAM" id="MobiDB-lite"/>
    </source>
</evidence>
<feature type="region of interest" description="Disordered" evidence="2">
    <location>
        <begin position="568"/>
        <end position="597"/>
    </location>
</feature>
<dbReference type="OrthoDB" id="10258062at2759"/>
<dbReference type="STRING" id="1072389.K1X1Z2"/>
<name>K1X1Z2_MARBU</name>